<name>A0A6G0Y3A6_APHCR</name>
<dbReference type="AlphaFoldDB" id="A0A6G0Y3A6"/>
<dbReference type="PANTHER" id="PTHR46880">
    <property type="entry name" value="RAS-ASSOCIATING DOMAIN-CONTAINING PROTEIN"/>
    <property type="match status" value="1"/>
</dbReference>
<feature type="domain" description="HAT C-terminal dimerisation" evidence="1">
    <location>
        <begin position="253"/>
        <end position="307"/>
    </location>
</feature>
<dbReference type="PANTHER" id="PTHR46880:SF8">
    <property type="entry name" value="E3 SUMO-PROTEIN LIGASE KIAA1586"/>
    <property type="match status" value="1"/>
</dbReference>
<reference evidence="2 3" key="1">
    <citation type="submission" date="2019-08" db="EMBL/GenBank/DDBJ databases">
        <title>Whole genome of Aphis craccivora.</title>
        <authorList>
            <person name="Voronova N.V."/>
            <person name="Shulinski R.S."/>
            <person name="Bandarenka Y.V."/>
            <person name="Zhorov D.G."/>
            <person name="Warner D."/>
        </authorList>
    </citation>
    <scope>NUCLEOTIDE SEQUENCE [LARGE SCALE GENOMIC DNA]</scope>
    <source>
        <strain evidence="2">180601</strain>
        <tissue evidence="2">Whole Body</tissue>
    </source>
</reference>
<proteinExistence type="predicted"/>
<gene>
    <name evidence="2" type="ORF">FWK35_00014512</name>
</gene>
<dbReference type="InterPro" id="IPR008906">
    <property type="entry name" value="HATC_C_dom"/>
</dbReference>
<evidence type="ECO:0000259" key="1">
    <source>
        <dbReference type="Pfam" id="PF05699"/>
    </source>
</evidence>
<accession>A0A6G0Y3A6</accession>
<evidence type="ECO:0000313" key="2">
    <source>
        <dbReference type="EMBL" id="KAF0748503.1"/>
    </source>
</evidence>
<sequence>MELLTCSEEKLELVFYYKKFFLTSLSGIVATIDWNLRFRTVHAVWNNYVALHKHFQESSIDNERDGKERSKYLGLNNMLTSKDFVFNLGMLYNILNELSDLSLQLQKRDLGLAKAHSMIDRTVRILESMIEIHGPKLTEVNLANEEMVFKGIQLHIHKSVQKINSRQFFRSISNNLKTRLFTTQSSHVSNASSNLFKETYDQLLTDLNVFDSNAWLDNFNIQYGDDSIRRLSQKFKVDEISAVRGFCEFKDTRDENIEDLKNLTSAIKTIAISSSECERAFSSMNEVVSPKRNTLSSEHISSLIFINAVGPPVEKINTTKWIESWIKKGKRLATEENCPKRIKIAEENSYESLWNLIKIKNVCYL</sequence>
<dbReference type="GO" id="GO:0016874">
    <property type="term" value="F:ligase activity"/>
    <property type="evidence" value="ECO:0007669"/>
    <property type="project" value="UniProtKB-KW"/>
</dbReference>
<comment type="caution">
    <text evidence="2">The sequence shown here is derived from an EMBL/GenBank/DDBJ whole genome shotgun (WGS) entry which is preliminary data.</text>
</comment>
<dbReference type="InterPro" id="IPR012337">
    <property type="entry name" value="RNaseH-like_sf"/>
</dbReference>
<dbReference type="Pfam" id="PF05699">
    <property type="entry name" value="Dimer_Tnp_hAT"/>
    <property type="match status" value="1"/>
</dbReference>
<keyword evidence="3" id="KW-1185">Reference proteome</keyword>
<protein>
    <submittedName>
        <fullName evidence="2">E3 SUMO-protein ligase KIAA1586-like</fullName>
    </submittedName>
</protein>
<organism evidence="2 3">
    <name type="scientific">Aphis craccivora</name>
    <name type="common">Cowpea aphid</name>
    <dbReference type="NCBI Taxonomy" id="307492"/>
    <lineage>
        <taxon>Eukaryota</taxon>
        <taxon>Metazoa</taxon>
        <taxon>Ecdysozoa</taxon>
        <taxon>Arthropoda</taxon>
        <taxon>Hexapoda</taxon>
        <taxon>Insecta</taxon>
        <taxon>Pterygota</taxon>
        <taxon>Neoptera</taxon>
        <taxon>Paraneoptera</taxon>
        <taxon>Hemiptera</taxon>
        <taxon>Sternorrhyncha</taxon>
        <taxon>Aphidomorpha</taxon>
        <taxon>Aphidoidea</taxon>
        <taxon>Aphididae</taxon>
        <taxon>Aphidini</taxon>
        <taxon>Aphis</taxon>
        <taxon>Aphis</taxon>
    </lineage>
</organism>
<dbReference type="Proteomes" id="UP000478052">
    <property type="component" value="Unassembled WGS sequence"/>
</dbReference>
<dbReference type="GO" id="GO:0046983">
    <property type="term" value="F:protein dimerization activity"/>
    <property type="evidence" value="ECO:0007669"/>
    <property type="project" value="InterPro"/>
</dbReference>
<dbReference type="EMBL" id="VUJU01006454">
    <property type="protein sequence ID" value="KAF0748503.1"/>
    <property type="molecule type" value="Genomic_DNA"/>
</dbReference>
<keyword evidence="2" id="KW-0436">Ligase</keyword>
<dbReference type="OrthoDB" id="6744003at2759"/>
<evidence type="ECO:0000313" key="3">
    <source>
        <dbReference type="Proteomes" id="UP000478052"/>
    </source>
</evidence>
<dbReference type="SUPFAM" id="SSF53098">
    <property type="entry name" value="Ribonuclease H-like"/>
    <property type="match status" value="1"/>
</dbReference>